<evidence type="ECO:0000256" key="13">
    <source>
        <dbReference type="SAM" id="MobiDB-lite"/>
    </source>
</evidence>
<dbReference type="CDD" id="cd23963">
    <property type="entry name" value="GT29_ST8SIA"/>
    <property type="match status" value="1"/>
</dbReference>
<feature type="region of interest" description="Disordered" evidence="13">
    <location>
        <begin position="51"/>
        <end position="80"/>
    </location>
</feature>
<evidence type="ECO:0000256" key="12">
    <source>
        <dbReference type="PIRSR" id="PIRSR005557-2"/>
    </source>
</evidence>
<dbReference type="InterPro" id="IPR038578">
    <property type="entry name" value="GT29-like_sf"/>
</dbReference>
<evidence type="ECO:0000256" key="7">
    <source>
        <dbReference type="ARBA" id="ARBA00022989"/>
    </source>
</evidence>
<accession>A0A7M7HKE7</accession>
<dbReference type="Proteomes" id="UP000007110">
    <property type="component" value="Unassembled WGS sequence"/>
</dbReference>
<evidence type="ECO:0000256" key="1">
    <source>
        <dbReference type="ARBA" id="ARBA00004323"/>
    </source>
</evidence>
<evidence type="ECO:0000256" key="9">
    <source>
        <dbReference type="ARBA" id="ARBA00023136"/>
    </source>
</evidence>
<feature type="signal peptide" evidence="14">
    <location>
        <begin position="1"/>
        <end position="25"/>
    </location>
</feature>
<keyword evidence="4" id="KW-0808">Transferase</keyword>
<keyword evidence="8" id="KW-0333">Golgi apparatus</keyword>
<reference evidence="16" key="1">
    <citation type="submission" date="2015-02" db="EMBL/GenBank/DDBJ databases">
        <title>Genome sequencing for Strongylocentrotus purpuratus.</title>
        <authorList>
            <person name="Murali S."/>
            <person name="Liu Y."/>
            <person name="Vee V."/>
            <person name="English A."/>
            <person name="Wang M."/>
            <person name="Skinner E."/>
            <person name="Han Y."/>
            <person name="Muzny D.M."/>
            <person name="Worley K.C."/>
            <person name="Gibbs R.A."/>
        </authorList>
    </citation>
    <scope>NUCLEOTIDE SEQUENCE</scope>
</reference>
<dbReference type="GO" id="GO:0008373">
    <property type="term" value="F:sialyltransferase activity"/>
    <property type="evidence" value="ECO:0007669"/>
    <property type="project" value="InterPro"/>
</dbReference>
<name>A0A7M7HKE7_STRPU</name>
<feature type="chain" id="PRO_5036401438" evidence="14">
    <location>
        <begin position="26"/>
        <end position="416"/>
    </location>
</feature>
<sequence length="416" mass="47586">MLTRKWTRVILTVVLVVVLVKVCTKMRAKKEERDFLELDLHLSALVRGRSGAKKRIPPDSNHTREDNIKGSLSDGKHLNGSNLIQDSWRSRKFVNPDDPKVIDPEVEATLWMEITNHSAPQIEEMRALAYKSWTANRDGVLKFRQQLEEYKASVMNTILTQNNTKPGQQVRYSLNRDALANITSEIFNFLPKESPFSKVRFPKCSVVGGSGILVNSKCGEGIDGADFIFRCNLPDLKGFEMDVGRKSNLTTLNTISIIAKRYNFMQTMSDSKKFIRNLQGFHGYLWMPLLGLKSGLSYSMRVARLLHQSKDIPNLKLIIGNPEHFAAVQDFWRTKFLSTRISTGLYVVTLALSLCDETNLYGFWPFSRDLNLRPLKYHYYDDLDGPLSVHSLTEEFSTMLMMHKDGLLRMHLDQCT</sequence>
<keyword evidence="3" id="KW-0328">Glycosyltransferase</keyword>
<dbReference type="OMA" id="PKHFINT"/>
<dbReference type="RefSeq" id="XP_030841142.1">
    <property type="nucleotide sequence ID" value="XM_030985282.1"/>
</dbReference>
<protein>
    <submittedName>
        <fullName evidence="15">Uncharacterized protein</fullName>
    </submittedName>
</protein>
<keyword evidence="9" id="KW-0472">Membrane</keyword>
<keyword evidence="14" id="KW-0732">Signal</keyword>
<comment type="similarity">
    <text evidence="2">Belongs to the glycosyltransferase 29 family.</text>
</comment>
<dbReference type="PIRSF" id="PIRSF005557">
    <property type="entry name" value="Sialyl_trans"/>
    <property type="match status" value="1"/>
</dbReference>
<evidence type="ECO:0000256" key="14">
    <source>
        <dbReference type="SAM" id="SignalP"/>
    </source>
</evidence>
<dbReference type="EnsemblMetazoa" id="XM_011674282">
    <property type="protein sequence ID" value="XP_011672584"/>
    <property type="gene ID" value="GeneID_586329"/>
</dbReference>
<comment type="subcellular location">
    <subcellularLocation>
        <location evidence="1">Golgi apparatus membrane</location>
        <topology evidence="1">Single-pass type II membrane protein</topology>
    </subcellularLocation>
</comment>
<organism evidence="15 16">
    <name type="scientific">Strongylocentrotus purpuratus</name>
    <name type="common">Purple sea urchin</name>
    <dbReference type="NCBI Taxonomy" id="7668"/>
    <lineage>
        <taxon>Eukaryota</taxon>
        <taxon>Metazoa</taxon>
        <taxon>Echinodermata</taxon>
        <taxon>Eleutherozoa</taxon>
        <taxon>Echinozoa</taxon>
        <taxon>Echinoidea</taxon>
        <taxon>Euechinoidea</taxon>
        <taxon>Echinacea</taxon>
        <taxon>Camarodonta</taxon>
        <taxon>Echinidea</taxon>
        <taxon>Strongylocentrotidae</taxon>
        <taxon>Strongylocentrotus</taxon>
    </lineage>
</organism>
<evidence type="ECO:0000256" key="5">
    <source>
        <dbReference type="ARBA" id="ARBA00022692"/>
    </source>
</evidence>
<reference evidence="15" key="2">
    <citation type="submission" date="2021-01" db="UniProtKB">
        <authorList>
            <consortium name="EnsemblMetazoa"/>
        </authorList>
    </citation>
    <scope>IDENTIFICATION</scope>
</reference>
<evidence type="ECO:0000256" key="4">
    <source>
        <dbReference type="ARBA" id="ARBA00022679"/>
    </source>
</evidence>
<keyword evidence="7" id="KW-1133">Transmembrane helix</keyword>
<dbReference type="EnsemblMetazoa" id="XM_030985282">
    <property type="protein sequence ID" value="XP_030841142"/>
    <property type="gene ID" value="GeneID_586329"/>
</dbReference>
<dbReference type="PANTHER" id="PTHR11987:SF54">
    <property type="entry name" value="ST8 ALPHA-N-ACETYL-NEURAMINIDE ALPHA-2,8-SIALYLTRANSFERASE 6"/>
    <property type="match status" value="1"/>
</dbReference>
<dbReference type="InterPro" id="IPR012163">
    <property type="entry name" value="Sialyl_trans"/>
</dbReference>
<evidence type="ECO:0000256" key="11">
    <source>
        <dbReference type="ARBA" id="ARBA00023180"/>
    </source>
</evidence>
<evidence type="ECO:0000256" key="3">
    <source>
        <dbReference type="ARBA" id="ARBA00022676"/>
    </source>
</evidence>
<dbReference type="RefSeq" id="XP_011672584.2">
    <property type="nucleotide sequence ID" value="XM_011674282.2"/>
</dbReference>
<dbReference type="InterPro" id="IPR050943">
    <property type="entry name" value="Glycosyltr_29_Sialyltrsf"/>
</dbReference>
<keyword evidence="10" id="KW-1015">Disulfide bond</keyword>
<keyword evidence="11" id="KW-0325">Glycoprotein</keyword>
<keyword evidence="6" id="KW-0735">Signal-anchor</keyword>
<dbReference type="InterPro" id="IPR001675">
    <property type="entry name" value="Glyco_trans_29"/>
</dbReference>
<proteinExistence type="inferred from homology"/>
<dbReference type="CTD" id="586329"/>
<evidence type="ECO:0000256" key="2">
    <source>
        <dbReference type="ARBA" id="ARBA00006003"/>
    </source>
</evidence>
<evidence type="ECO:0000256" key="6">
    <source>
        <dbReference type="ARBA" id="ARBA00022968"/>
    </source>
</evidence>
<dbReference type="GeneID" id="586329"/>
<dbReference type="GO" id="GO:0000139">
    <property type="term" value="C:Golgi membrane"/>
    <property type="evidence" value="ECO:0007669"/>
    <property type="project" value="UniProtKB-SubCell"/>
</dbReference>
<keyword evidence="5" id="KW-0812">Transmembrane</keyword>
<keyword evidence="16" id="KW-1185">Reference proteome</keyword>
<dbReference type="AlphaFoldDB" id="A0A7M7HKE7"/>
<evidence type="ECO:0000256" key="10">
    <source>
        <dbReference type="ARBA" id="ARBA00023157"/>
    </source>
</evidence>
<feature type="disulfide bond" evidence="12">
    <location>
        <begin position="204"/>
        <end position="355"/>
    </location>
</feature>
<evidence type="ECO:0000313" key="16">
    <source>
        <dbReference type="Proteomes" id="UP000007110"/>
    </source>
</evidence>
<dbReference type="Pfam" id="PF00777">
    <property type="entry name" value="Glyco_transf_29"/>
    <property type="match status" value="1"/>
</dbReference>
<dbReference type="PANTHER" id="PTHR11987">
    <property type="entry name" value="ALPHA-2,8-SIALYLTRANSFERASE"/>
    <property type="match status" value="1"/>
</dbReference>
<dbReference type="Gene3D" id="3.90.1480.20">
    <property type="entry name" value="Glycosyl transferase family 29"/>
    <property type="match status" value="1"/>
</dbReference>
<evidence type="ECO:0000256" key="8">
    <source>
        <dbReference type="ARBA" id="ARBA00023034"/>
    </source>
</evidence>
<evidence type="ECO:0000313" key="15">
    <source>
        <dbReference type="EnsemblMetazoa" id="XP_011672584"/>
    </source>
</evidence>